<feature type="region of interest" description="Disordered" evidence="1">
    <location>
        <begin position="1"/>
        <end position="57"/>
    </location>
</feature>
<evidence type="ECO:0000313" key="3">
    <source>
        <dbReference type="Proteomes" id="UP000179266"/>
    </source>
</evidence>
<evidence type="ECO:0000256" key="1">
    <source>
        <dbReference type="SAM" id="MobiDB-lite"/>
    </source>
</evidence>
<comment type="caution">
    <text evidence="2">The sequence shown here is derived from an EMBL/GenBank/DDBJ whole genome shotgun (WGS) entry which is preliminary data.</text>
</comment>
<proteinExistence type="predicted"/>
<organism evidence="2 3">
    <name type="scientific">Candidatus Schekmanbacteria bacterium RBG_13_48_7</name>
    <dbReference type="NCBI Taxonomy" id="1817878"/>
    <lineage>
        <taxon>Bacteria</taxon>
        <taxon>Candidatus Schekmaniibacteriota</taxon>
    </lineage>
</organism>
<sequence length="81" mass="9566">MPKDSFSKTEDKKDGKNGKNGKDLKTKFLERKNRGEVKEEGKPQKKLVTRDKERGGGSWKRFLKDYETYLEEEDDRGELRQ</sequence>
<protein>
    <submittedName>
        <fullName evidence="2">Uncharacterized protein</fullName>
    </submittedName>
</protein>
<evidence type="ECO:0000313" key="2">
    <source>
        <dbReference type="EMBL" id="OGL47459.1"/>
    </source>
</evidence>
<reference evidence="2 3" key="1">
    <citation type="journal article" date="2016" name="Nat. Commun.">
        <title>Thousands of microbial genomes shed light on interconnected biogeochemical processes in an aquifer system.</title>
        <authorList>
            <person name="Anantharaman K."/>
            <person name="Brown C.T."/>
            <person name="Hug L.A."/>
            <person name="Sharon I."/>
            <person name="Castelle C.J."/>
            <person name="Probst A.J."/>
            <person name="Thomas B.C."/>
            <person name="Singh A."/>
            <person name="Wilkins M.J."/>
            <person name="Karaoz U."/>
            <person name="Brodie E.L."/>
            <person name="Williams K.H."/>
            <person name="Hubbard S.S."/>
            <person name="Banfield J.F."/>
        </authorList>
    </citation>
    <scope>NUCLEOTIDE SEQUENCE [LARGE SCALE GENOMIC DNA]</scope>
</reference>
<gene>
    <name evidence="2" type="ORF">A2161_17160</name>
</gene>
<name>A0A1F7S112_9BACT</name>
<dbReference type="EMBL" id="MGDD01000072">
    <property type="protein sequence ID" value="OGL47459.1"/>
    <property type="molecule type" value="Genomic_DNA"/>
</dbReference>
<dbReference type="AlphaFoldDB" id="A0A1F7S112"/>
<feature type="compositionally biased region" description="Basic and acidic residues" evidence="1">
    <location>
        <begin position="1"/>
        <end position="55"/>
    </location>
</feature>
<accession>A0A1F7S112</accession>
<dbReference type="Proteomes" id="UP000179266">
    <property type="component" value="Unassembled WGS sequence"/>
</dbReference>